<protein>
    <submittedName>
        <fullName evidence="2">Uncharacterized protein</fullName>
    </submittedName>
</protein>
<reference evidence="2 3" key="1">
    <citation type="submission" date="2018-11" db="EMBL/GenBank/DDBJ databases">
        <authorList>
            <consortium name="Pathogen Informatics"/>
        </authorList>
    </citation>
    <scope>NUCLEOTIDE SEQUENCE [LARGE SCALE GENOMIC DNA]</scope>
</reference>
<evidence type="ECO:0000256" key="1">
    <source>
        <dbReference type="SAM" id="MobiDB-lite"/>
    </source>
</evidence>
<organism evidence="2 3">
    <name type="scientific">Dibothriocephalus latus</name>
    <name type="common">Fish tapeworm</name>
    <name type="synonym">Diphyllobothrium latum</name>
    <dbReference type="NCBI Taxonomy" id="60516"/>
    <lineage>
        <taxon>Eukaryota</taxon>
        <taxon>Metazoa</taxon>
        <taxon>Spiralia</taxon>
        <taxon>Lophotrochozoa</taxon>
        <taxon>Platyhelminthes</taxon>
        <taxon>Cestoda</taxon>
        <taxon>Eucestoda</taxon>
        <taxon>Diphyllobothriidea</taxon>
        <taxon>Diphyllobothriidae</taxon>
        <taxon>Dibothriocephalus</taxon>
    </lineage>
</organism>
<dbReference type="EMBL" id="UYRU01057549">
    <property type="protein sequence ID" value="VDN13850.1"/>
    <property type="molecule type" value="Genomic_DNA"/>
</dbReference>
<dbReference type="Proteomes" id="UP000281553">
    <property type="component" value="Unassembled WGS sequence"/>
</dbReference>
<evidence type="ECO:0000313" key="3">
    <source>
        <dbReference type="Proteomes" id="UP000281553"/>
    </source>
</evidence>
<feature type="region of interest" description="Disordered" evidence="1">
    <location>
        <begin position="86"/>
        <end position="166"/>
    </location>
</feature>
<feature type="region of interest" description="Disordered" evidence="1">
    <location>
        <begin position="295"/>
        <end position="314"/>
    </location>
</feature>
<name>A0A3P7LKC8_DIBLA</name>
<dbReference type="OrthoDB" id="185175at2759"/>
<feature type="compositionally biased region" description="Basic and acidic residues" evidence="1">
    <location>
        <begin position="236"/>
        <end position="245"/>
    </location>
</feature>
<feature type="region of interest" description="Disordered" evidence="1">
    <location>
        <begin position="231"/>
        <end position="252"/>
    </location>
</feature>
<proteinExistence type="predicted"/>
<sequence length="437" mass="47475">MTHLIVFYNDIFLTHTSRRPVHRRDLKAEPTLPSVQLTSSLEYFRSQSKPEPPEGSQRELCDGRRYHKHPHNFMCLSNVRLSSEELSNKSAAQSATGLPPPLPPYGDISSQHTQSVGSLLDPALSRPTERKRLLAGDRTPSPRPTHPPPTVPTPTKTFYTSKATPGSKDSLCIRSDSLPNASDSESVSSHGFLARELVSIMASISIPNILKTSTTSVDAADDVAAGDTAGSAAVKDGADNEDNRPHLAASSMPSLVAGCRRRRHTTEGAGFCRGLPQDRLAPPSPAAYQASTPAFTKQQQQQQPMYADSSGYLTSQKPTESDLVVTQITVDPEEFSYTPWPPAHGSFPGQDNTELSKSYNFATVKQSSLQAEELLPYSDSPTPVNASLETVLDGLCDVEAFYESSVQVLNSPLLLKQCFGTDIRLECQNTLPRVGLK</sequence>
<keyword evidence="3" id="KW-1185">Reference proteome</keyword>
<evidence type="ECO:0000313" key="2">
    <source>
        <dbReference type="EMBL" id="VDN13850.1"/>
    </source>
</evidence>
<feature type="compositionally biased region" description="Polar residues" evidence="1">
    <location>
        <begin position="108"/>
        <end position="117"/>
    </location>
</feature>
<gene>
    <name evidence="2" type="ORF">DILT_LOCUS9681</name>
</gene>
<dbReference type="AlphaFoldDB" id="A0A3P7LKC8"/>
<feature type="compositionally biased region" description="Pro residues" evidence="1">
    <location>
        <begin position="141"/>
        <end position="152"/>
    </location>
</feature>
<accession>A0A3P7LKC8</accession>